<dbReference type="Proteomes" id="UP000276215">
    <property type="component" value="Unassembled WGS sequence"/>
</dbReference>
<sequence length="204" mass="22161">MLFAIVKLCISLLIPTSLYVLGSQIYLLSTVRQLGSLLRTNCALSLTTSILTVLFLAIWFLARTNKSTPLRPPPSGKRLAFLLSLFSTILWIATVLSGVRIAKKQVGCLSASSAASLVMSEENEAWRFGTACRLQRAGVAFAFLGFLGSLIVLGAMVEISDRPFGGVSADERVTAIAEKFWEALVDLRTEGEDREGGEDDKEEV</sequence>
<organism evidence="2 3">
    <name type="scientific">Choiromyces venosus 120613-1</name>
    <dbReference type="NCBI Taxonomy" id="1336337"/>
    <lineage>
        <taxon>Eukaryota</taxon>
        <taxon>Fungi</taxon>
        <taxon>Dikarya</taxon>
        <taxon>Ascomycota</taxon>
        <taxon>Pezizomycotina</taxon>
        <taxon>Pezizomycetes</taxon>
        <taxon>Pezizales</taxon>
        <taxon>Tuberaceae</taxon>
        <taxon>Choiromyces</taxon>
    </lineage>
</organism>
<evidence type="ECO:0000256" key="1">
    <source>
        <dbReference type="SAM" id="Phobius"/>
    </source>
</evidence>
<dbReference type="STRING" id="1336337.A0A3N4KBX4"/>
<protein>
    <submittedName>
        <fullName evidence="2">Uncharacterized protein</fullName>
    </submittedName>
</protein>
<reference evidence="2 3" key="1">
    <citation type="journal article" date="2018" name="Nat. Ecol. Evol.">
        <title>Pezizomycetes genomes reveal the molecular basis of ectomycorrhizal truffle lifestyle.</title>
        <authorList>
            <person name="Murat C."/>
            <person name="Payen T."/>
            <person name="Noel B."/>
            <person name="Kuo A."/>
            <person name="Morin E."/>
            <person name="Chen J."/>
            <person name="Kohler A."/>
            <person name="Krizsan K."/>
            <person name="Balestrini R."/>
            <person name="Da Silva C."/>
            <person name="Montanini B."/>
            <person name="Hainaut M."/>
            <person name="Levati E."/>
            <person name="Barry K.W."/>
            <person name="Belfiori B."/>
            <person name="Cichocki N."/>
            <person name="Clum A."/>
            <person name="Dockter R.B."/>
            <person name="Fauchery L."/>
            <person name="Guy J."/>
            <person name="Iotti M."/>
            <person name="Le Tacon F."/>
            <person name="Lindquist E.A."/>
            <person name="Lipzen A."/>
            <person name="Malagnac F."/>
            <person name="Mello A."/>
            <person name="Molinier V."/>
            <person name="Miyauchi S."/>
            <person name="Poulain J."/>
            <person name="Riccioni C."/>
            <person name="Rubini A."/>
            <person name="Sitrit Y."/>
            <person name="Splivallo R."/>
            <person name="Traeger S."/>
            <person name="Wang M."/>
            <person name="Zifcakova L."/>
            <person name="Wipf D."/>
            <person name="Zambonelli A."/>
            <person name="Paolocci F."/>
            <person name="Nowrousian M."/>
            <person name="Ottonello S."/>
            <person name="Baldrian P."/>
            <person name="Spatafora J.W."/>
            <person name="Henrissat B."/>
            <person name="Nagy L.G."/>
            <person name="Aury J.M."/>
            <person name="Wincker P."/>
            <person name="Grigoriev I.V."/>
            <person name="Bonfante P."/>
            <person name="Martin F.M."/>
        </authorList>
    </citation>
    <scope>NUCLEOTIDE SEQUENCE [LARGE SCALE GENOMIC DNA]</scope>
    <source>
        <strain evidence="2 3">120613-1</strain>
    </source>
</reference>
<accession>A0A3N4KBX4</accession>
<evidence type="ECO:0000313" key="2">
    <source>
        <dbReference type="EMBL" id="RPB03445.1"/>
    </source>
</evidence>
<feature type="transmembrane region" description="Helical" evidence="1">
    <location>
        <begin position="38"/>
        <end position="61"/>
    </location>
</feature>
<keyword evidence="1" id="KW-1133">Transmembrane helix</keyword>
<dbReference type="EMBL" id="ML120362">
    <property type="protein sequence ID" value="RPB03445.1"/>
    <property type="molecule type" value="Genomic_DNA"/>
</dbReference>
<feature type="transmembrane region" description="Helical" evidence="1">
    <location>
        <begin position="81"/>
        <end position="102"/>
    </location>
</feature>
<gene>
    <name evidence="2" type="ORF">L873DRAFT_162510</name>
</gene>
<feature type="transmembrane region" description="Helical" evidence="1">
    <location>
        <begin position="137"/>
        <end position="157"/>
    </location>
</feature>
<evidence type="ECO:0000313" key="3">
    <source>
        <dbReference type="Proteomes" id="UP000276215"/>
    </source>
</evidence>
<dbReference type="AlphaFoldDB" id="A0A3N4KBX4"/>
<dbReference type="OrthoDB" id="5377073at2759"/>
<keyword evidence="3" id="KW-1185">Reference proteome</keyword>
<keyword evidence="1" id="KW-0472">Membrane</keyword>
<name>A0A3N4KBX4_9PEZI</name>
<keyword evidence="1" id="KW-0812">Transmembrane</keyword>
<proteinExistence type="predicted"/>